<dbReference type="OrthoDB" id="42525at2759"/>
<comment type="caution">
    <text evidence="1">The sequence shown here is derived from an EMBL/GenBank/DDBJ whole genome shotgun (WGS) entry which is preliminary data.</text>
</comment>
<dbReference type="PANTHER" id="PTHR35332:SF2">
    <property type="entry name" value="REGULATION OF ENOLASE PROTEIN 1"/>
    <property type="match status" value="1"/>
</dbReference>
<dbReference type="PANTHER" id="PTHR35332">
    <property type="entry name" value="REGULATION OF ENOLASE PROTEIN 1"/>
    <property type="match status" value="1"/>
</dbReference>
<dbReference type="EMBL" id="CAJVRL010000096">
    <property type="protein sequence ID" value="CAG8960143.1"/>
    <property type="molecule type" value="Genomic_DNA"/>
</dbReference>
<dbReference type="Gene3D" id="2.60.120.200">
    <property type="match status" value="1"/>
</dbReference>
<gene>
    <name evidence="1" type="ORF">HYFRA_00010622</name>
</gene>
<proteinExistence type="predicted"/>
<evidence type="ECO:0000313" key="1">
    <source>
        <dbReference type="EMBL" id="CAG8960143.1"/>
    </source>
</evidence>
<accession>A0A9N9PYM6</accession>
<evidence type="ECO:0000313" key="2">
    <source>
        <dbReference type="Proteomes" id="UP000696280"/>
    </source>
</evidence>
<keyword evidence="2" id="KW-1185">Reference proteome</keyword>
<dbReference type="Pfam" id="PF07081">
    <property type="entry name" value="DUF1349"/>
    <property type="match status" value="1"/>
</dbReference>
<dbReference type="AlphaFoldDB" id="A0A9N9PYM6"/>
<dbReference type="InterPro" id="IPR009784">
    <property type="entry name" value="DUF1349"/>
</dbReference>
<dbReference type="Proteomes" id="UP000696280">
    <property type="component" value="Unassembled WGS sequence"/>
</dbReference>
<protein>
    <submittedName>
        <fullName evidence="1">Uncharacterized protein</fullName>
    </submittedName>
</protein>
<reference evidence="1" key="1">
    <citation type="submission" date="2021-07" db="EMBL/GenBank/DDBJ databases">
        <authorList>
            <person name="Durling M."/>
        </authorList>
    </citation>
    <scope>NUCLEOTIDE SEQUENCE</scope>
</reference>
<sequence length="230" mass="25766">MHAASLLQTLTSTLTMTFQYANFPQNATLPVPDSSGAFTITASVPTDIWRRPTQEGILDSFNAPIVYKSIPISKFKSARVTITGKWTTLYDQGGLIVVFPSTKSRPVTEKRWLKTGIEFYQGRPMASTVATDLFSDWSLLPLDPEDEREGRMTVEVEREQEVDGRFGSVLRVLLVGRDGKGVPVREVTWAFYDVDEEEEMWVGMLAAKPTPGGAEELEVRLEGFEIKLRD</sequence>
<name>A0A9N9PYM6_9HELO</name>
<organism evidence="1 2">
    <name type="scientific">Hymenoscyphus fraxineus</name>
    <dbReference type="NCBI Taxonomy" id="746836"/>
    <lineage>
        <taxon>Eukaryota</taxon>
        <taxon>Fungi</taxon>
        <taxon>Dikarya</taxon>
        <taxon>Ascomycota</taxon>
        <taxon>Pezizomycotina</taxon>
        <taxon>Leotiomycetes</taxon>
        <taxon>Helotiales</taxon>
        <taxon>Helotiaceae</taxon>
        <taxon>Hymenoscyphus</taxon>
    </lineage>
</organism>